<dbReference type="PANTHER" id="PTHR46470">
    <property type="entry name" value="N-ACYLNEURAMINATE-9-PHOSPHATASE"/>
    <property type="match status" value="1"/>
</dbReference>
<accession>A0A1G7K9K0</accession>
<reference evidence="6" key="1">
    <citation type="submission" date="2016-10" db="EMBL/GenBank/DDBJ databases">
        <authorList>
            <person name="Varghese N."/>
            <person name="Submissions S."/>
        </authorList>
    </citation>
    <scope>NUCLEOTIDE SEQUENCE [LARGE SCALE GENOMIC DNA]</scope>
    <source>
        <strain evidence="6">IBRC-M 10760</strain>
    </source>
</reference>
<dbReference type="RefSeq" id="WP_092690618.1">
    <property type="nucleotide sequence ID" value="NZ_FNBK01000005.1"/>
</dbReference>
<evidence type="ECO:0000256" key="2">
    <source>
        <dbReference type="ARBA" id="ARBA00007958"/>
    </source>
</evidence>
<evidence type="ECO:0000256" key="4">
    <source>
        <dbReference type="ARBA" id="ARBA00022842"/>
    </source>
</evidence>
<evidence type="ECO:0000313" key="6">
    <source>
        <dbReference type="Proteomes" id="UP000199076"/>
    </source>
</evidence>
<dbReference type="Gene3D" id="3.40.50.1000">
    <property type="entry name" value="HAD superfamily/HAD-like"/>
    <property type="match status" value="1"/>
</dbReference>
<dbReference type="InterPro" id="IPR036412">
    <property type="entry name" value="HAD-like_sf"/>
</dbReference>
<name>A0A1G7K9K0_9EURY</name>
<evidence type="ECO:0000313" key="5">
    <source>
        <dbReference type="EMBL" id="SDF33827.1"/>
    </source>
</evidence>
<dbReference type="STRING" id="660518.SAMN05216218_105221"/>
<dbReference type="OrthoDB" id="131325at2157"/>
<dbReference type="InterPro" id="IPR023214">
    <property type="entry name" value="HAD_sf"/>
</dbReference>
<proteinExistence type="inferred from homology"/>
<evidence type="ECO:0000256" key="1">
    <source>
        <dbReference type="ARBA" id="ARBA00001946"/>
    </source>
</evidence>
<protein>
    <submittedName>
        <fullName evidence="5">Putative hydrolase of the HAD superfamily</fullName>
    </submittedName>
</protein>
<dbReference type="SUPFAM" id="SSF56784">
    <property type="entry name" value="HAD-like"/>
    <property type="match status" value="1"/>
</dbReference>
<gene>
    <name evidence="5" type="ORF">SAMN05216218_105221</name>
</gene>
<comment type="cofactor">
    <cofactor evidence="1">
        <name>Mg(2+)</name>
        <dbReference type="ChEBI" id="CHEBI:18420"/>
    </cofactor>
</comment>
<dbReference type="Proteomes" id="UP000199076">
    <property type="component" value="Unassembled WGS sequence"/>
</dbReference>
<keyword evidence="3 5" id="KW-0378">Hydrolase</keyword>
<dbReference type="InterPro" id="IPR006439">
    <property type="entry name" value="HAD-SF_hydro_IA"/>
</dbReference>
<keyword evidence="4" id="KW-0460">Magnesium</keyword>
<dbReference type="Pfam" id="PF00702">
    <property type="entry name" value="Hydrolase"/>
    <property type="match status" value="1"/>
</dbReference>
<dbReference type="GO" id="GO:0050124">
    <property type="term" value="F:N-acylneuraminate-9-phosphatase activity"/>
    <property type="evidence" value="ECO:0007669"/>
    <property type="project" value="TreeGrafter"/>
</dbReference>
<dbReference type="PANTHER" id="PTHR46470:SF3">
    <property type="entry name" value="N-ACYLNEURAMINATE-9-PHOSPHATASE"/>
    <property type="match status" value="1"/>
</dbReference>
<evidence type="ECO:0000256" key="3">
    <source>
        <dbReference type="ARBA" id="ARBA00022801"/>
    </source>
</evidence>
<dbReference type="AlphaFoldDB" id="A0A1G7K9K0"/>
<dbReference type="NCBIfam" id="TIGR01549">
    <property type="entry name" value="HAD-SF-IA-v1"/>
    <property type="match status" value="1"/>
</dbReference>
<dbReference type="EMBL" id="FNBK01000005">
    <property type="protein sequence ID" value="SDF33827.1"/>
    <property type="molecule type" value="Genomic_DNA"/>
</dbReference>
<comment type="similarity">
    <text evidence="2">Belongs to the HAD-like hydrolase superfamily.</text>
</comment>
<dbReference type="Gene3D" id="1.20.120.710">
    <property type="entry name" value="Haloacid dehalogenase hydrolase-like domain"/>
    <property type="match status" value="1"/>
</dbReference>
<organism evidence="5 6">
    <name type="scientific">Halorientalis regularis</name>
    <dbReference type="NCBI Taxonomy" id="660518"/>
    <lineage>
        <taxon>Archaea</taxon>
        <taxon>Methanobacteriati</taxon>
        <taxon>Methanobacteriota</taxon>
        <taxon>Stenosarchaea group</taxon>
        <taxon>Halobacteria</taxon>
        <taxon>Halobacteriales</taxon>
        <taxon>Haloarculaceae</taxon>
        <taxon>Halorientalis</taxon>
    </lineage>
</organism>
<dbReference type="GO" id="GO:0046380">
    <property type="term" value="P:N-acetylneuraminate biosynthetic process"/>
    <property type="evidence" value="ECO:0007669"/>
    <property type="project" value="TreeGrafter"/>
</dbReference>
<sequence>MTGAIFFAVDGTLLSHTADRETVVERGLETVLGEADPELVETYLDTLDERRAALDSGAERAGAEAVAAAVDGEVAPDELTDALREAEIEATTVPEAAPSALAALAETEHLAILTNGSRDRQMAKLAAHDLDGLFETVVTAPGAGAAKPDPAIYEYAREQVDADEYVMVGDDYEGDVEAAREAGFVPIHYEDDGPSLWGALDALV</sequence>
<keyword evidence="6" id="KW-1185">Reference proteome</keyword>
<dbReference type="InterPro" id="IPR051400">
    <property type="entry name" value="HAD-like_hydrolase"/>
</dbReference>